<dbReference type="SUPFAM" id="SSF53756">
    <property type="entry name" value="UDP-Glycosyltransferase/glycogen phosphorylase"/>
    <property type="match status" value="1"/>
</dbReference>
<dbReference type="AlphaFoldDB" id="A0A1H0L4R3"/>
<dbReference type="OrthoDB" id="8432722at2"/>
<name>A0A1H0L4R3_9HYPH</name>
<accession>A0A1H0L4R3</accession>
<protein>
    <submittedName>
        <fullName evidence="1">Glycosyl transferases group 1</fullName>
    </submittedName>
</protein>
<dbReference type="STRING" id="1166073.SAMN05192530_10932"/>
<gene>
    <name evidence="1" type="ORF">SAMN05192530_10932</name>
</gene>
<dbReference type="Pfam" id="PF13692">
    <property type="entry name" value="Glyco_trans_1_4"/>
    <property type="match status" value="1"/>
</dbReference>
<sequence>MRALFVSSWLPEAQTATGFEIANRAIARGFEDCGVELVPVGFRRPGAEPPEGLHVDLGPLAIENSSASRSQKVAWVLRALRQGLTVSSAKLRVMSDAALRHRLEAAGPVDAVILSSVQMPIAYRVLTQLAPTIFIAHNVEHLTARENAAHARSPVARRLYAREARLLERGETRLCREAAVVHTLAHDDARRLGLEGDPRSVTLSLATGRERRSAEDNREPAFDVAMIGTWSWAPNRVGIDWFLETVVPHLPADITVEIAGVFDGPPPAAPKQVRFRGRVPDATDFVRSGRVVAIATRGGTGVQLKTIETLEEGMPAVATPAALRGIGAVLPANVRMADDPAAFAHALASLVAAVRAGEVSRLDGGAFARRQREGLLAGLAAGLSRLAPEAGAGEWDGRERRRGGVAA</sequence>
<proteinExistence type="predicted"/>
<reference evidence="1 2" key="1">
    <citation type="submission" date="2016-10" db="EMBL/GenBank/DDBJ databases">
        <authorList>
            <person name="de Groot N.N."/>
        </authorList>
    </citation>
    <scope>NUCLEOTIDE SEQUENCE [LARGE SCALE GENOMIC DNA]</scope>
    <source>
        <strain evidence="2">L7-484,KACC 16230,DSM 25025</strain>
    </source>
</reference>
<evidence type="ECO:0000313" key="1">
    <source>
        <dbReference type="EMBL" id="SDO62950.1"/>
    </source>
</evidence>
<dbReference type="RefSeq" id="WP_090675863.1">
    <property type="nucleotide sequence ID" value="NZ_FNIT01000009.1"/>
</dbReference>
<evidence type="ECO:0000313" key="2">
    <source>
        <dbReference type="Proteomes" id="UP000198793"/>
    </source>
</evidence>
<keyword evidence="2" id="KW-1185">Reference proteome</keyword>
<dbReference type="Proteomes" id="UP000198793">
    <property type="component" value="Unassembled WGS sequence"/>
</dbReference>
<keyword evidence="1" id="KW-0808">Transferase</keyword>
<organism evidence="1 2">
    <name type="scientific">Aureimonas jatrophae</name>
    <dbReference type="NCBI Taxonomy" id="1166073"/>
    <lineage>
        <taxon>Bacteria</taxon>
        <taxon>Pseudomonadati</taxon>
        <taxon>Pseudomonadota</taxon>
        <taxon>Alphaproteobacteria</taxon>
        <taxon>Hyphomicrobiales</taxon>
        <taxon>Aurantimonadaceae</taxon>
        <taxon>Aureimonas</taxon>
    </lineage>
</organism>
<dbReference type="EMBL" id="FNIT01000009">
    <property type="protein sequence ID" value="SDO62950.1"/>
    <property type="molecule type" value="Genomic_DNA"/>
</dbReference>
<dbReference type="GO" id="GO:0016740">
    <property type="term" value="F:transferase activity"/>
    <property type="evidence" value="ECO:0007669"/>
    <property type="project" value="UniProtKB-KW"/>
</dbReference>